<gene>
    <name evidence="2" type="ORF">DFH07DRAFT_769706</name>
</gene>
<dbReference type="Proteomes" id="UP001215280">
    <property type="component" value="Unassembled WGS sequence"/>
</dbReference>
<feature type="compositionally biased region" description="Basic and acidic residues" evidence="1">
    <location>
        <begin position="47"/>
        <end position="86"/>
    </location>
</feature>
<comment type="caution">
    <text evidence="2">The sequence shown here is derived from an EMBL/GenBank/DDBJ whole genome shotgun (WGS) entry which is preliminary data.</text>
</comment>
<reference evidence="2" key="1">
    <citation type="submission" date="2023-03" db="EMBL/GenBank/DDBJ databases">
        <title>Massive genome expansion in bonnet fungi (Mycena s.s.) driven by repeated elements and novel gene families across ecological guilds.</title>
        <authorList>
            <consortium name="Lawrence Berkeley National Laboratory"/>
            <person name="Harder C.B."/>
            <person name="Miyauchi S."/>
            <person name="Viragh M."/>
            <person name="Kuo A."/>
            <person name="Thoen E."/>
            <person name="Andreopoulos B."/>
            <person name="Lu D."/>
            <person name="Skrede I."/>
            <person name="Drula E."/>
            <person name="Henrissat B."/>
            <person name="Morin E."/>
            <person name="Kohler A."/>
            <person name="Barry K."/>
            <person name="LaButti K."/>
            <person name="Morin E."/>
            <person name="Salamov A."/>
            <person name="Lipzen A."/>
            <person name="Mereny Z."/>
            <person name="Hegedus B."/>
            <person name="Baldrian P."/>
            <person name="Stursova M."/>
            <person name="Weitz H."/>
            <person name="Taylor A."/>
            <person name="Grigoriev I.V."/>
            <person name="Nagy L.G."/>
            <person name="Martin F."/>
            <person name="Kauserud H."/>
        </authorList>
    </citation>
    <scope>NUCLEOTIDE SEQUENCE</scope>
    <source>
        <strain evidence="2">CBHHK188m</strain>
    </source>
</reference>
<accession>A0AAD7JKW5</accession>
<feature type="compositionally biased region" description="Low complexity" evidence="1">
    <location>
        <begin position="490"/>
        <end position="503"/>
    </location>
</feature>
<evidence type="ECO:0000313" key="2">
    <source>
        <dbReference type="EMBL" id="KAJ7767032.1"/>
    </source>
</evidence>
<feature type="region of interest" description="Disordered" evidence="1">
    <location>
        <begin position="478"/>
        <end position="521"/>
    </location>
</feature>
<protein>
    <submittedName>
        <fullName evidence="2">Uncharacterized protein</fullName>
    </submittedName>
</protein>
<evidence type="ECO:0000256" key="1">
    <source>
        <dbReference type="SAM" id="MobiDB-lite"/>
    </source>
</evidence>
<organism evidence="2 3">
    <name type="scientific">Mycena maculata</name>
    <dbReference type="NCBI Taxonomy" id="230809"/>
    <lineage>
        <taxon>Eukaryota</taxon>
        <taxon>Fungi</taxon>
        <taxon>Dikarya</taxon>
        <taxon>Basidiomycota</taxon>
        <taxon>Agaricomycotina</taxon>
        <taxon>Agaricomycetes</taxon>
        <taxon>Agaricomycetidae</taxon>
        <taxon>Agaricales</taxon>
        <taxon>Marasmiineae</taxon>
        <taxon>Mycenaceae</taxon>
        <taxon>Mycena</taxon>
    </lineage>
</organism>
<dbReference type="AlphaFoldDB" id="A0AAD7JKW5"/>
<dbReference type="EMBL" id="JARJLG010000031">
    <property type="protein sequence ID" value="KAJ7767032.1"/>
    <property type="molecule type" value="Genomic_DNA"/>
</dbReference>
<name>A0AAD7JKW5_9AGAR</name>
<evidence type="ECO:0000313" key="3">
    <source>
        <dbReference type="Proteomes" id="UP001215280"/>
    </source>
</evidence>
<sequence length="753" mass="81837">MHTPTDTAPDYGRCGGLDLGMRSRLPCTCGNTSWIFVMARSGNVEKERQGYGGMERARVPGARREDEDAGSKGAARDRRDPPESGRARGCTLWCREVRSDGNGEDGERGDHRSHCSASRSVCCCCLPIAASSPSAFFHRQSSMILAAGDVEAPRPWREGRQHRGLGVDLYRVHCGRCGRCGGPAVLGDSARTVAVRWYRESHAPPGVATRTARVEWGRHGFVRPQKMRPPRLGVDMRGGAGVSSVGRICTEFTAAGAAGPRYAGGSRERSPCAGVGNRMRLRGSPLVLLASRGRHGFMLADLHSSHDGRGNSNARWRLGADCDGVRGRYEQWRRRGVDGKRDRYLVCMAHGEHRYFRRVVTMSRVRGITRAAQGPPIGMVRVECMLVLPRVAAPSPSASVYRYSQGDEASSSTAIDAIPVHTPRIGDTGVKTPALQRFGVDCAAERGGYRGSLPVWCSARHRCISAAARPEGVVIRHAASSQQGQVGGTRLPLPSPRSAPLHPRGGDTDARRSGMTTATRDVDVDGEPAAVTLSIWCIPTRSTKDGEMSTSGSEWITLVSDGGVSREIMGRSGCLRHRLEWNQEYSIRRARERRRKCGHTATERAILRLRRNLPELRRRPLAARNGRGSASGATEHDSAAAREGICLSVRGGLLGRGSRYIIGVWSRSLSLARTTSPRPSPVLFCRGHRPTIALIFGRKACTFQRSDEGGEADDGERAVASATIYGLSYCFATGRWTTTKRNVTSPEPGEDED</sequence>
<keyword evidence="3" id="KW-1185">Reference proteome</keyword>
<feature type="region of interest" description="Disordered" evidence="1">
    <location>
        <begin position="47"/>
        <end position="87"/>
    </location>
</feature>
<proteinExistence type="predicted"/>